<comment type="caution">
    <text evidence="1">The sequence shown here is derived from an EMBL/GenBank/DDBJ whole genome shotgun (WGS) entry which is preliminary data.</text>
</comment>
<dbReference type="AlphaFoldDB" id="A0A3D9KZX8"/>
<dbReference type="Proteomes" id="UP000256779">
    <property type="component" value="Unassembled WGS sequence"/>
</dbReference>
<reference evidence="1 2" key="1">
    <citation type="submission" date="2018-07" db="EMBL/GenBank/DDBJ databases">
        <title>Genomic Encyclopedia of Type Strains, Phase IV (KMG-IV): sequencing the most valuable type-strain genomes for metagenomic binning, comparative biology and taxonomic classification.</title>
        <authorList>
            <person name="Goeker M."/>
        </authorList>
    </citation>
    <scope>NUCLEOTIDE SEQUENCE [LARGE SCALE GENOMIC DNA]</scope>
    <source>
        <strain evidence="1 2">DSM 4134</strain>
    </source>
</reference>
<evidence type="ECO:0000313" key="1">
    <source>
        <dbReference type="EMBL" id="RED95974.1"/>
    </source>
</evidence>
<sequence length="63" mass="7119">MLIFFLGMLYYGANQEESMAQPATLVKSGEYIAGSTACSEDSVRYQKEFHSLCEIDRTSRCIQ</sequence>
<keyword evidence="2" id="KW-1185">Reference proteome</keyword>
<name>A0A3D9KZX8_MARFU</name>
<accession>A0A3D9KZX8</accession>
<protein>
    <submittedName>
        <fullName evidence="1">Uncharacterized protein</fullName>
    </submittedName>
</protein>
<proteinExistence type="predicted"/>
<organism evidence="1 2">
    <name type="scientific">Marinoscillum furvescens DSM 4134</name>
    <dbReference type="NCBI Taxonomy" id="1122208"/>
    <lineage>
        <taxon>Bacteria</taxon>
        <taxon>Pseudomonadati</taxon>
        <taxon>Bacteroidota</taxon>
        <taxon>Cytophagia</taxon>
        <taxon>Cytophagales</taxon>
        <taxon>Reichenbachiellaceae</taxon>
        <taxon>Marinoscillum</taxon>
    </lineage>
</organism>
<gene>
    <name evidence="1" type="ORF">C7460_11632</name>
</gene>
<dbReference type="EMBL" id="QREG01000016">
    <property type="protein sequence ID" value="RED95974.1"/>
    <property type="molecule type" value="Genomic_DNA"/>
</dbReference>
<evidence type="ECO:0000313" key="2">
    <source>
        <dbReference type="Proteomes" id="UP000256779"/>
    </source>
</evidence>